<keyword evidence="2" id="KW-1185">Reference proteome</keyword>
<dbReference type="OrthoDB" id="4358152at2759"/>
<name>A0A1Q5T6M7_9EURO</name>
<protein>
    <recommendedName>
        <fullName evidence="3">F-box domain-containing protein</fullName>
    </recommendedName>
</protein>
<evidence type="ECO:0008006" key="3">
    <source>
        <dbReference type="Google" id="ProtNLM"/>
    </source>
</evidence>
<evidence type="ECO:0000313" key="2">
    <source>
        <dbReference type="Proteomes" id="UP000186955"/>
    </source>
</evidence>
<sequence length="384" mass="43630">MDPFAEFPTEILCQILESCCDFTSLNGLQQISPRMKEAFGGSFKNITEQVLRNCSLTSHGLHHYFALVTSVRSTSFTPQALLEELVNSRGDVVRPISLSTTHSLAAVQQTVTSAANIHLTACAGLQHFINRLESAEPRRPIPSDANVGEWVMNRSLRPPKGGEVIHFDVDLPSWIETYRTHRGLWKLELFHQIHHTAKNHWLWSTHDLSCFIEEYLEWCPYPGGIEELQTISECVIDLWSSKPEILSHRAPYLVAIPSLIDLTVQTCWPLPDVQDTQVDSKWGRTPSSVQSKSSVLGSFNALRGGEKGRGYHALWKVDFKAFRRLGIPLWDMWRCYQMRLMPQSRSVLSPRGNMVGGESERTDWPPWIEAYVWFSLAEEGDLIV</sequence>
<evidence type="ECO:0000313" key="1">
    <source>
        <dbReference type="EMBL" id="OKO95889.1"/>
    </source>
</evidence>
<accession>A0A1Q5T6M7</accession>
<dbReference type="Proteomes" id="UP000186955">
    <property type="component" value="Unassembled WGS sequence"/>
</dbReference>
<comment type="caution">
    <text evidence="1">The sequence shown here is derived from an EMBL/GenBank/DDBJ whole genome shotgun (WGS) entry which is preliminary data.</text>
</comment>
<dbReference type="STRING" id="1316194.A0A1Q5T6M7"/>
<dbReference type="AlphaFoldDB" id="A0A1Q5T6M7"/>
<dbReference type="EMBL" id="MNBE01000701">
    <property type="protein sequence ID" value="OKO95889.1"/>
    <property type="molecule type" value="Genomic_DNA"/>
</dbReference>
<reference evidence="1 2" key="1">
    <citation type="submission" date="2016-10" db="EMBL/GenBank/DDBJ databases">
        <title>Genome sequence of the ascomycete fungus Penicillium subrubescens.</title>
        <authorList>
            <person name="De Vries R.P."/>
            <person name="Peng M."/>
            <person name="Dilokpimol A."/>
            <person name="Hilden K."/>
            <person name="Makela M.R."/>
            <person name="Grigoriev I."/>
            <person name="Riley R."/>
            <person name="Granchi Z."/>
        </authorList>
    </citation>
    <scope>NUCLEOTIDE SEQUENCE [LARGE SCALE GENOMIC DNA]</scope>
    <source>
        <strain evidence="1 2">CBS 132785</strain>
    </source>
</reference>
<proteinExistence type="predicted"/>
<organism evidence="1 2">
    <name type="scientific">Penicillium subrubescens</name>
    <dbReference type="NCBI Taxonomy" id="1316194"/>
    <lineage>
        <taxon>Eukaryota</taxon>
        <taxon>Fungi</taxon>
        <taxon>Dikarya</taxon>
        <taxon>Ascomycota</taxon>
        <taxon>Pezizomycotina</taxon>
        <taxon>Eurotiomycetes</taxon>
        <taxon>Eurotiomycetidae</taxon>
        <taxon>Eurotiales</taxon>
        <taxon>Aspergillaceae</taxon>
        <taxon>Penicillium</taxon>
    </lineage>
</organism>
<gene>
    <name evidence="1" type="ORF">PENSUB_10910</name>
</gene>